<dbReference type="GO" id="GO:0005886">
    <property type="term" value="C:plasma membrane"/>
    <property type="evidence" value="ECO:0007669"/>
    <property type="project" value="UniProtKB-SubCell"/>
</dbReference>
<evidence type="ECO:0000256" key="9">
    <source>
        <dbReference type="NCBIfam" id="TIGR00751"/>
    </source>
</evidence>
<comment type="subcellular location">
    <subcellularLocation>
        <location evidence="8">Cell inner membrane</location>
        <topology evidence="8">Multi-pass membrane protein</topology>
    </subcellularLocation>
    <subcellularLocation>
        <location evidence="1">Membrane</location>
        <topology evidence="1">Multi-pass membrane protein</topology>
    </subcellularLocation>
</comment>
<comment type="pathway">
    <text evidence="8">Quinol/quinone metabolism; menaquinone biosynthesis; menaquinol from 1,4-dihydroxy-2-naphthoate: step 1/2.</text>
</comment>
<dbReference type="InterPro" id="IPR044878">
    <property type="entry name" value="UbiA_sf"/>
</dbReference>
<keyword evidence="2 8" id="KW-0474">Menaquinone biosynthesis</keyword>
<dbReference type="InterPro" id="IPR000537">
    <property type="entry name" value="UbiA_prenyltransferase"/>
</dbReference>
<dbReference type="GO" id="GO:0046428">
    <property type="term" value="F:1,4-dihydroxy-2-naphthoate polyprenyltransferase activity"/>
    <property type="evidence" value="ECO:0007669"/>
    <property type="project" value="UniProtKB-UniRule"/>
</dbReference>
<proteinExistence type="inferred from homology"/>
<keyword evidence="8" id="KW-0997">Cell inner membrane</keyword>
<dbReference type="NCBIfam" id="TIGR00751">
    <property type="entry name" value="menA"/>
    <property type="match status" value="1"/>
</dbReference>
<dbReference type="Gene3D" id="1.10.357.140">
    <property type="entry name" value="UbiA prenyltransferase"/>
    <property type="match status" value="1"/>
</dbReference>
<feature type="transmembrane region" description="Helical" evidence="8">
    <location>
        <begin position="225"/>
        <end position="243"/>
    </location>
</feature>
<dbReference type="UniPathway" id="UPA00079">
    <property type="reaction ID" value="UER00168"/>
</dbReference>
<dbReference type="GO" id="GO:0042371">
    <property type="term" value="P:vitamin K biosynthetic process"/>
    <property type="evidence" value="ECO:0007669"/>
    <property type="project" value="TreeGrafter"/>
</dbReference>
<feature type="transmembrane region" description="Helical" evidence="8">
    <location>
        <begin position="281"/>
        <end position="300"/>
    </location>
</feature>
<dbReference type="Proteomes" id="UP000008074">
    <property type="component" value="Chromosome"/>
</dbReference>
<evidence type="ECO:0000256" key="6">
    <source>
        <dbReference type="ARBA" id="ARBA00022989"/>
    </source>
</evidence>
<evidence type="ECO:0000256" key="7">
    <source>
        <dbReference type="ARBA" id="ARBA00023136"/>
    </source>
</evidence>
<feature type="transmembrane region" description="Helical" evidence="8">
    <location>
        <begin position="93"/>
        <end position="114"/>
    </location>
</feature>
<dbReference type="EC" id="2.5.1.74" evidence="8 9"/>
<evidence type="ECO:0000256" key="1">
    <source>
        <dbReference type="ARBA" id="ARBA00004141"/>
    </source>
</evidence>
<dbReference type="Gene3D" id="1.20.120.1780">
    <property type="entry name" value="UbiA prenyltransferase"/>
    <property type="match status" value="1"/>
</dbReference>
<keyword evidence="5 8" id="KW-0812">Transmembrane</keyword>
<dbReference type="InterPro" id="IPR026046">
    <property type="entry name" value="UBIAD1"/>
</dbReference>
<feature type="transmembrane region" description="Helical" evidence="8">
    <location>
        <begin position="154"/>
        <end position="172"/>
    </location>
</feature>
<keyword evidence="4 8" id="KW-0808">Transferase</keyword>
<evidence type="ECO:0000313" key="10">
    <source>
        <dbReference type="EMBL" id="ACU52857.1"/>
    </source>
</evidence>
<protein>
    <recommendedName>
        <fullName evidence="8 9">1,4-dihydroxy-2-naphthoate octaprenyltransferase</fullName>
        <shortName evidence="8">DHNA-octaprenyltransferase</shortName>
        <ecNumber evidence="8 9">2.5.1.74</ecNumber>
    </recommendedName>
</protein>
<organism evidence="10 11">
    <name type="scientific">Karelsulcia muelleri (strain SMDSEM)</name>
    <name type="common">Sulcia muelleri</name>
    <dbReference type="NCBI Taxonomy" id="595499"/>
    <lineage>
        <taxon>Bacteria</taxon>
        <taxon>Pseudomonadati</taxon>
        <taxon>Bacteroidota</taxon>
        <taxon>Flavobacteriia</taxon>
        <taxon>Flavobacteriales</taxon>
        <taxon>Candidatus Karelsulcia</taxon>
    </lineage>
</organism>
<dbReference type="GO" id="GO:0009234">
    <property type="term" value="P:menaquinone biosynthetic process"/>
    <property type="evidence" value="ECO:0007669"/>
    <property type="project" value="UniProtKB-UniRule"/>
</dbReference>
<dbReference type="PANTHER" id="PTHR13929:SF0">
    <property type="entry name" value="UBIA PRENYLTRANSFERASE DOMAIN-CONTAINING PROTEIN 1"/>
    <property type="match status" value="1"/>
</dbReference>
<reference evidence="10 11" key="1">
    <citation type="journal article" date="2009" name="Proc. Natl. Acad. Sci. U.S.A.">
        <title>Convergent evolution of metabolic roles in bacterial co-symbionts of insects.</title>
        <authorList>
            <person name="McCutcheon J.P."/>
            <person name="McDonald B.R."/>
            <person name="Moran N.A."/>
        </authorList>
    </citation>
    <scope>NUCLEOTIDE SEQUENCE [LARGE SCALE GENOMIC DNA]</scope>
    <source>
        <strain evidence="10 11">SMDSEM</strain>
    </source>
</reference>
<keyword evidence="3 8" id="KW-1003">Cell membrane</keyword>
<comment type="catalytic activity">
    <reaction evidence="8">
        <text>an all-trans-polyprenyl diphosphate + 1,4-dihydroxy-2-naphthoate + H(+) = a 2-demethylmenaquinol + CO2 + diphosphate</text>
        <dbReference type="Rhea" id="RHEA:26478"/>
        <dbReference type="Rhea" id="RHEA-COMP:9563"/>
        <dbReference type="Rhea" id="RHEA-COMP:9564"/>
        <dbReference type="ChEBI" id="CHEBI:11173"/>
        <dbReference type="ChEBI" id="CHEBI:15378"/>
        <dbReference type="ChEBI" id="CHEBI:16526"/>
        <dbReference type="ChEBI" id="CHEBI:33019"/>
        <dbReference type="ChEBI" id="CHEBI:55437"/>
        <dbReference type="ChEBI" id="CHEBI:58914"/>
        <dbReference type="EC" id="2.5.1.74"/>
    </reaction>
</comment>
<dbReference type="EMBL" id="CP001605">
    <property type="protein sequence ID" value="ACU52857.1"/>
    <property type="molecule type" value="Genomic_DNA"/>
</dbReference>
<name>C7LK95_KARMS</name>
<dbReference type="KEGG" id="sms:SMDSEM_146"/>
<dbReference type="STRING" id="595499.SMDSEM_146"/>
<feature type="transmembrane region" description="Helical" evidence="8">
    <location>
        <begin position="120"/>
        <end position="142"/>
    </location>
</feature>
<comment type="similarity">
    <text evidence="8">Belongs to the MenA family. Type 1 subfamily.</text>
</comment>
<keyword evidence="6 8" id="KW-1133">Transmembrane helix</keyword>
<evidence type="ECO:0000256" key="3">
    <source>
        <dbReference type="ARBA" id="ARBA00022475"/>
    </source>
</evidence>
<feature type="transmembrane region" description="Helical" evidence="8">
    <location>
        <begin position="249"/>
        <end position="269"/>
    </location>
</feature>
<dbReference type="HOGENOM" id="CLU_043611_1_1_10"/>
<dbReference type="CDD" id="cd13962">
    <property type="entry name" value="PT_UbiA_UBIAD1"/>
    <property type="match status" value="1"/>
</dbReference>
<dbReference type="AlphaFoldDB" id="C7LK95"/>
<dbReference type="PANTHER" id="PTHR13929">
    <property type="entry name" value="1,4-DIHYDROXY-2-NAPHTHOATE OCTAPRENYLTRANSFERASE"/>
    <property type="match status" value="1"/>
</dbReference>
<sequence>MLEIYNWIYAFRLKTLPLSLSGLILSTFIFFSKKNLFNRDIFIWSSFTSIFLQILSNIANDYGDCIKGTDNITRIGPKRTIQSGILSKKKIKLALIIISCLSFFSNIILLFFSFNEKFSYIILLFLIGIILCIYSAITYTIGKNPYGYKGLGDLSVFIFFGLISLEGNYYLYNHFLNKEILLLGISLGFLTVSVLNINNMRDIDNDKKNGKYTLPVRIGLKKAKIYHIFLMIVPFLLSILYVFLTYKSISQYLFIILIIPTIRHLRRIINKKNPKEFNYEFNINIYINILYTFLMGVGHLL</sequence>
<keyword evidence="7 8" id="KW-0472">Membrane</keyword>
<dbReference type="PIRSF" id="PIRSF005355">
    <property type="entry name" value="UBIAD1"/>
    <property type="match status" value="1"/>
</dbReference>
<evidence type="ECO:0000256" key="2">
    <source>
        <dbReference type="ARBA" id="ARBA00022428"/>
    </source>
</evidence>
<dbReference type="InterPro" id="IPR004657">
    <property type="entry name" value="MenA"/>
</dbReference>
<evidence type="ECO:0000256" key="8">
    <source>
        <dbReference type="HAMAP-Rule" id="MF_01937"/>
    </source>
</evidence>
<feature type="transmembrane region" description="Helical" evidence="8">
    <location>
        <begin position="6"/>
        <end position="31"/>
    </location>
</feature>
<dbReference type="HAMAP" id="MF_01937">
    <property type="entry name" value="MenA_1"/>
    <property type="match status" value="1"/>
</dbReference>
<feature type="transmembrane region" description="Helical" evidence="8">
    <location>
        <begin position="178"/>
        <end position="198"/>
    </location>
</feature>
<gene>
    <name evidence="8 10" type="primary">menA</name>
    <name evidence="10" type="ordered locus">SMDSEM_146</name>
</gene>
<comment type="function">
    <text evidence="8">Conversion of 1,4-dihydroxy-2-naphthoate (DHNA) to demethylmenaquinone (DMK).</text>
</comment>
<evidence type="ECO:0000313" key="11">
    <source>
        <dbReference type="Proteomes" id="UP000008074"/>
    </source>
</evidence>
<evidence type="ECO:0000256" key="5">
    <source>
        <dbReference type="ARBA" id="ARBA00022692"/>
    </source>
</evidence>
<dbReference type="Pfam" id="PF01040">
    <property type="entry name" value="UbiA"/>
    <property type="match status" value="1"/>
</dbReference>
<evidence type="ECO:0000256" key="4">
    <source>
        <dbReference type="ARBA" id="ARBA00022679"/>
    </source>
</evidence>
<accession>C7LK95</accession>